<dbReference type="AlphaFoldDB" id="A0A1H6SVD9"/>
<dbReference type="SUPFAM" id="SSF56784">
    <property type="entry name" value="HAD-like"/>
    <property type="match status" value="1"/>
</dbReference>
<dbReference type="Gene3D" id="3.40.50.1000">
    <property type="entry name" value="HAD superfamily/HAD-like"/>
    <property type="match status" value="1"/>
</dbReference>
<dbReference type="CDD" id="cd01427">
    <property type="entry name" value="HAD_like"/>
    <property type="match status" value="1"/>
</dbReference>
<gene>
    <name evidence="1" type="ORF">SAMN04488018_103223</name>
</gene>
<name>A0A1H6SVD9_9FLAO</name>
<reference evidence="1 2" key="1">
    <citation type="submission" date="2016-10" db="EMBL/GenBank/DDBJ databases">
        <authorList>
            <person name="de Groot N.N."/>
        </authorList>
    </citation>
    <scope>NUCLEOTIDE SEQUENCE [LARGE SCALE GENOMIC DNA]</scope>
    <source>
        <strain evidence="1 2">DSM 23048</strain>
    </source>
</reference>
<accession>A0A1H6SVD9</accession>
<dbReference type="EMBL" id="FNYS01000003">
    <property type="protein sequence ID" value="SEI71919.1"/>
    <property type="molecule type" value="Genomic_DNA"/>
</dbReference>
<evidence type="ECO:0000313" key="1">
    <source>
        <dbReference type="EMBL" id="SEI71919.1"/>
    </source>
</evidence>
<dbReference type="InterPro" id="IPR036412">
    <property type="entry name" value="HAD-like_sf"/>
</dbReference>
<protein>
    <recommendedName>
        <fullName evidence="3">Haloacid dehalogenase-like hydrolase</fullName>
    </recommendedName>
</protein>
<evidence type="ECO:0000313" key="2">
    <source>
        <dbReference type="Proteomes" id="UP000183077"/>
    </source>
</evidence>
<organism evidence="1 2">
    <name type="scientific">Myroides marinus</name>
    <dbReference type="NCBI Taxonomy" id="703342"/>
    <lineage>
        <taxon>Bacteria</taxon>
        <taxon>Pseudomonadati</taxon>
        <taxon>Bacteroidota</taxon>
        <taxon>Flavobacteriia</taxon>
        <taxon>Flavobacteriales</taxon>
        <taxon>Flavobacteriaceae</taxon>
        <taxon>Myroides</taxon>
    </lineage>
</organism>
<dbReference type="Proteomes" id="UP000183077">
    <property type="component" value="Unassembled WGS sequence"/>
</dbReference>
<dbReference type="InterPro" id="IPR023214">
    <property type="entry name" value="HAD_sf"/>
</dbReference>
<sequence length="172" mass="19614">MFCLSALCTFYINVGADCNPPFYIQLQIPFNKQKNKITKKQKHNKMRVSFDFDGTLTENIVQGYAKELVTKGIDVFIVTGRYNELLRVMNGSKTNEDLFALADEIGIEHKHIVFTNRADKSYTIGGSGLIWHLDDDLNALNDINRYSDVKGVWIGDSDWKERCNELLTEVGL</sequence>
<evidence type="ECO:0008006" key="3">
    <source>
        <dbReference type="Google" id="ProtNLM"/>
    </source>
</evidence>
<proteinExistence type="predicted"/>